<evidence type="ECO:0000259" key="4">
    <source>
        <dbReference type="Pfam" id="PF00370"/>
    </source>
</evidence>
<dbReference type="KEGG" id="hyj:FHG12_16740"/>
<feature type="domain" description="Carbohydrate kinase FGGY C-terminal" evidence="5">
    <location>
        <begin position="300"/>
        <end position="487"/>
    </location>
</feature>
<reference evidence="6 7" key="1">
    <citation type="submission" date="2019-06" db="EMBL/GenBank/DDBJ databases">
        <authorList>
            <person name="Srinivasan S."/>
        </authorList>
    </citation>
    <scope>NUCLEOTIDE SEQUENCE [LARGE SCALE GENOMIC DNA]</scope>
    <source>
        <strain evidence="6 7">17J68-5</strain>
    </source>
</reference>
<organism evidence="6 7">
    <name type="scientific">Hymenobacter jejuensis</name>
    <dbReference type="NCBI Taxonomy" id="2502781"/>
    <lineage>
        <taxon>Bacteria</taxon>
        <taxon>Pseudomonadati</taxon>
        <taxon>Bacteroidota</taxon>
        <taxon>Cytophagia</taxon>
        <taxon>Cytophagales</taxon>
        <taxon>Hymenobacteraceae</taxon>
        <taxon>Hymenobacter</taxon>
    </lineage>
</organism>
<feature type="domain" description="Carbohydrate kinase FGGY N-terminal" evidence="4">
    <location>
        <begin position="62"/>
        <end position="253"/>
    </location>
</feature>
<dbReference type="PANTHER" id="PTHR43095:SF5">
    <property type="entry name" value="XYLULOSE KINASE"/>
    <property type="match status" value="1"/>
</dbReference>
<keyword evidence="7" id="KW-1185">Reference proteome</keyword>
<protein>
    <submittedName>
        <fullName evidence="6">Carbohydrate kinase</fullName>
    </submittedName>
</protein>
<keyword evidence="3 6" id="KW-0418">Kinase</keyword>
<dbReference type="Proteomes" id="UP000305398">
    <property type="component" value="Chromosome"/>
</dbReference>
<dbReference type="InterPro" id="IPR049382">
    <property type="entry name" value="FGGY_C_2"/>
</dbReference>
<dbReference type="InterPro" id="IPR043129">
    <property type="entry name" value="ATPase_NBD"/>
</dbReference>
<accession>A0A5B8A4S3</accession>
<dbReference type="AlphaFoldDB" id="A0A5B8A4S3"/>
<evidence type="ECO:0000256" key="3">
    <source>
        <dbReference type="ARBA" id="ARBA00022777"/>
    </source>
</evidence>
<evidence type="ECO:0000256" key="2">
    <source>
        <dbReference type="ARBA" id="ARBA00022679"/>
    </source>
</evidence>
<evidence type="ECO:0000259" key="5">
    <source>
        <dbReference type="Pfam" id="PF21546"/>
    </source>
</evidence>
<dbReference type="InterPro" id="IPR018484">
    <property type="entry name" value="FGGY_N"/>
</dbReference>
<dbReference type="GO" id="GO:0005975">
    <property type="term" value="P:carbohydrate metabolic process"/>
    <property type="evidence" value="ECO:0007669"/>
    <property type="project" value="InterPro"/>
</dbReference>
<gene>
    <name evidence="6" type="ORF">FHG12_16740</name>
</gene>
<evidence type="ECO:0000313" key="6">
    <source>
        <dbReference type="EMBL" id="QDA61643.1"/>
    </source>
</evidence>
<dbReference type="Pfam" id="PF21546">
    <property type="entry name" value="FGGY_C_2"/>
    <property type="match status" value="1"/>
</dbReference>
<name>A0A5B8A4S3_9BACT</name>
<dbReference type="OrthoDB" id="9786272at2"/>
<dbReference type="InterPro" id="IPR050406">
    <property type="entry name" value="FGGY_Carb_Kinase"/>
</dbReference>
<evidence type="ECO:0000256" key="1">
    <source>
        <dbReference type="ARBA" id="ARBA00009156"/>
    </source>
</evidence>
<dbReference type="Pfam" id="PF00370">
    <property type="entry name" value="FGGY_N"/>
    <property type="match status" value="1"/>
</dbReference>
<proteinExistence type="inferred from homology"/>
<sequence length="499" mass="57391">MAPFYFWFVAASTWFQLPAPCGWQILDRCLADVVLASANLLGSTRTMRSRTTSFAMKKKSIYAVFDIGQTNKKLILFDENRQIIDEHQHVCTDAQDEDGYPCEDLPRLTQWVRTHWQMLRQHPFYRVKGVNFTAYGAGLVYLDQSGQPFLPLYSYLRPFPAEYAAQFYASLGQSREEFAQVTRSPQLGMLHAGMQLYWLKYARPEQYDRVHTALYLPHYLSYLITGQVFSDYSSVGCHTALWDFTRNTYHDWVLREGFDEKLAPLINDSVATVEDGILIGVGMEDSSAAVMSYMFENRKRPFVFVSTGTWSVTFNPFNKQPLTPELLQRNCVNYLSPRGEPTVAARLFIGREHDYQVQRIAEYFHTKPDFYRSLLLARPTEQLVSEFEPTWMLDSGQTVEPACAAWPLVGFNTATDAYQHLMHHLVRRLKQSIDLVRQDEDTLFVDGGFARNPVFMQMLQRHYPAVEVRTPEVPQATALGALIHLEQGEAQKKTEALFA</sequence>
<dbReference type="GO" id="GO:0016301">
    <property type="term" value="F:kinase activity"/>
    <property type="evidence" value="ECO:0007669"/>
    <property type="project" value="UniProtKB-KW"/>
</dbReference>
<dbReference type="EMBL" id="CP040896">
    <property type="protein sequence ID" value="QDA61643.1"/>
    <property type="molecule type" value="Genomic_DNA"/>
</dbReference>
<keyword evidence="2" id="KW-0808">Transferase</keyword>
<evidence type="ECO:0000313" key="7">
    <source>
        <dbReference type="Proteomes" id="UP000305398"/>
    </source>
</evidence>
<dbReference type="PANTHER" id="PTHR43095">
    <property type="entry name" value="SUGAR KINASE"/>
    <property type="match status" value="1"/>
</dbReference>
<dbReference type="Gene3D" id="3.30.420.40">
    <property type="match status" value="2"/>
</dbReference>
<comment type="similarity">
    <text evidence="1">Belongs to the FGGY kinase family.</text>
</comment>
<dbReference type="SUPFAM" id="SSF53067">
    <property type="entry name" value="Actin-like ATPase domain"/>
    <property type="match status" value="2"/>
</dbReference>